<name>A0A813BT08_9DINO</name>
<comment type="caution">
    <text evidence="3">The sequence shown here is derived from an EMBL/GenBank/DDBJ whole genome shotgun (WGS) entry which is preliminary data.</text>
</comment>
<dbReference type="Proteomes" id="UP000601435">
    <property type="component" value="Unassembled WGS sequence"/>
</dbReference>
<proteinExistence type="predicted"/>
<keyword evidence="4" id="KW-1185">Reference proteome</keyword>
<dbReference type="AlphaFoldDB" id="A0A813BT08"/>
<evidence type="ECO:0008006" key="5">
    <source>
        <dbReference type="Google" id="ProtNLM"/>
    </source>
</evidence>
<dbReference type="OrthoDB" id="185373at2759"/>
<dbReference type="InterPro" id="IPR002885">
    <property type="entry name" value="PPR_rpt"/>
</dbReference>
<evidence type="ECO:0000256" key="2">
    <source>
        <dbReference type="PROSITE-ProRule" id="PRU00708"/>
    </source>
</evidence>
<evidence type="ECO:0000313" key="4">
    <source>
        <dbReference type="Proteomes" id="UP000601435"/>
    </source>
</evidence>
<dbReference type="PANTHER" id="PTHR47447">
    <property type="entry name" value="OS03G0856100 PROTEIN"/>
    <property type="match status" value="1"/>
</dbReference>
<sequence length="606" mass="66303">MRRYFSRGIATDSVNVANQFAEAGDVQKVRELLEPLLTGGAKPFLFNIVLKAYANAADLLGAEAWYRRMLSSKVSPNVKTFGKLCKSAAKAREPLSAERWFFRAAERLPVSSVQLGTLLDACKEDPQRGESWLRRKELLNLDLPKSSEASKSAAYGASVAAWAKAGDLRSAEMAFHRAVREGGVSSRLWAILLDAYSKSSATEKAAEWFQAGIEMQLKPCAVSYTSVMDAFARTRDSPAAEKWMLALIRDGIRLENPPCVVLLGSWAKMAEVERVEAWMGRMQAAKVQLDIMAHTALISACAAAGDAEKAEAVLQELCTAGLEPDVVPHTAVVQAHLRSHHPERLARACNAMERMMGDGIAPNALSFGLLIGGFASEGHTAEAEDWYARMRWNIRDADLVAHNAVINAATRAGDAVRAQLWWERLEACELLADATSMNTLLDAVVRAAPEEALVCYQSLKGRSRRDMAWPTEVTFAILMRPFALGGDLKSVDRLWQQMVSDGIRPQPCNLWAVLSACANSNPMLPDTAVQRYQDWVQQGGSTDRHVVSALRAALGETKLKKTKTDRLPCAAVGAPLGLYSPIGVGDSQNKPFHYVGSMFGWTLIQI</sequence>
<protein>
    <recommendedName>
        <fullName evidence="5">Pentatricopeptide repeat-containing protein, mitochondrial</fullName>
    </recommendedName>
</protein>
<dbReference type="PANTHER" id="PTHR47447:SF17">
    <property type="entry name" value="OS12G0638900 PROTEIN"/>
    <property type="match status" value="1"/>
</dbReference>
<evidence type="ECO:0000256" key="1">
    <source>
        <dbReference type="ARBA" id="ARBA00022737"/>
    </source>
</evidence>
<dbReference type="PROSITE" id="PS51375">
    <property type="entry name" value="PPR"/>
    <property type="match status" value="3"/>
</dbReference>
<dbReference type="NCBIfam" id="TIGR00756">
    <property type="entry name" value="PPR"/>
    <property type="match status" value="2"/>
</dbReference>
<dbReference type="EMBL" id="CAJNJA010079796">
    <property type="protein sequence ID" value="CAE7925966.1"/>
    <property type="molecule type" value="Genomic_DNA"/>
</dbReference>
<dbReference type="Pfam" id="PF13812">
    <property type="entry name" value="PPR_3"/>
    <property type="match status" value="1"/>
</dbReference>
<organism evidence="3 4">
    <name type="scientific">Symbiodinium necroappetens</name>
    <dbReference type="NCBI Taxonomy" id="1628268"/>
    <lineage>
        <taxon>Eukaryota</taxon>
        <taxon>Sar</taxon>
        <taxon>Alveolata</taxon>
        <taxon>Dinophyceae</taxon>
        <taxon>Suessiales</taxon>
        <taxon>Symbiodiniaceae</taxon>
        <taxon>Symbiodinium</taxon>
    </lineage>
</organism>
<feature type="repeat" description="PPR" evidence="2">
    <location>
        <begin position="471"/>
        <end position="505"/>
    </location>
</feature>
<feature type="repeat" description="PPR" evidence="2">
    <location>
        <begin position="290"/>
        <end position="324"/>
    </location>
</feature>
<gene>
    <name evidence="3" type="ORF">SNEC2469_LOCUS32071</name>
</gene>
<evidence type="ECO:0000313" key="3">
    <source>
        <dbReference type="EMBL" id="CAE7925966.1"/>
    </source>
</evidence>
<accession>A0A813BT08</accession>
<feature type="repeat" description="PPR" evidence="2">
    <location>
        <begin position="42"/>
        <end position="76"/>
    </location>
</feature>
<reference evidence="3" key="1">
    <citation type="submission" date="2021-02" db="EMBL/GenBank/DDBJ databases">
        <authorList>
            <person name="Dougan E. K."/>
            <person name="Rhodes N."/>
            <person name="Thang M."/>
            <person name="Chan C."/>
        </authorList>
    </citation>
    <scope>NUCLEOTIDE SEQUENCE</scope>
</reference>
<dbReference type="Gene3D" id="1.25.40.10">
    <property type="entry name" value="Tetratricopeptide repeat domain"/>
    <property type="match status" value="4"/>
</dbReference>
<dbReference type="InterPro" id="IPR011990">
    <property type="entry name" value="TPR-like_helical_dom_sf"/>
</dbReference>
<dbReference type="Pfam" id="PF01535">
    <property type="entry name" value="PPR"/>
    <property type="match status" value="3"/>
</dbReference>
<keyword evidence="1" id="KW-0677">Repeat</keyword>